<sequence length="41" mass="5017">DDLSYLLKVMNILQGMHYIEYMRKSPTQEKYARGWLKRVKI</sequence>
<reference evidence="2" key="1">
    <citation type="journal article" date="2014" name="Front. Microbiol.">
        <title>High frequency of phylogenetically diverse reductive dehalogenase-homologous genes in deep subseafloor sedimentary metagenomes.</title>
        <authorList>
            <person name="Kawai M."/>
            <person name="Futagami T."/>
            <person name="Toyoda A."/>
            <person name="Takaki Y."/>
            <person name="Nishi S."/>
            <person name="Hori S."/>
            <person name="Arai W."/>
            <person name="Tsubouchi T."/>
            <person name="Morono Y."/>
            <person name="Uchiyama I."/>
            <person name="Ito T."/>
            <person name="Fujiyama A."/>
            <person name="Inagaki F."/>
            <person name="Takami H."/>
        </authorList>
    </citation>
    <scope>NUCLEOTIDE SEQUENCE</scope>
    <source>
        <strain evidence="2">Expedition CK06-06</strain>
    </source>
</reference>
<organism evidence="2">
    <name type="scientific">marine sediment metagenome</name>
    <dbReference type="NCBI Taxonomy" id="412755"/>
    <lineage>
        <taxon>unclassified sequences</taxon>
        <taxon>metagenomes</taxon>
        <taxon>ecological metagenomes</taxon>
    </lineage>
</organism>
<gene>
    <name evidence="2" type="ORF">S12H4_60652</name>
</gene>
<dbReference type="EMBL" id="BARW01039979">
    <property type="protein sequence ID" value="GAJ23902.1"/>
    <property type="molecule type" value="Genomic_DNA"/>
</dbReference>
<evidence type="ECO:0000259" key="1">
    <source>
        <dbReference type="Pfam" id="PF09374"/>
    </source>
</evidence>
<feature type="domain" description="Peptidoglycan binding" evidence="1">
    <location>
        <begin position="3"/>
        <end position="39"/>
    </location>
</feature>
<proteinExistence type="predicted"/>
<comment type="caution">
    <text evidence="2">The sequence shown here is derived from an EMBL/GenBank/DDBJ whole genome shotgun (WGS) entry which is preliminary data.</text>
</comment>
<dbReference type="AlphaFoldDB" id="X1VSV4"/>
<dbReference type="InterPro" id="IPR018537">
    <property type="entry name" value="Peptidoglycan-bd_3"/>
</dbReference>
<evidence type="ECO:0000313" key="2">
    <source>
        <dbReference type="EMBL" id="GAJ23902.1"/>
    </source>
</evidence>
<dbReference type="Pfam" id="PF09374">
    <property type="entry name" value="PG_binding_3"/>
    <property type="match status" value="1"/>
</dbReference>
<feature type="non-terminal residue" evidence="2">
    <location>
        <position position="1"/>
    </location>
</feature>
<accession>X1VSV4</accession>
<name>X1VSV4_9ZZZZ</name>
<protein>
    <recommendedName>
        <fullName evidence="1">Peptidoglycan binding domain-containing protein</fullName>
    </recommendedName>
</protein>